<feature type="compositionally biased region" description="Low complexity" evidence="8">
    <location>
        <begin position="63"/>
        <end position="72"/>
    </location>
</feature>
<dbReference type="PANTHER" id="PTHR10816:SF14">
    <property type="entry name" value="E3 UBIQUITIN-PROTEIN LIGASE IRF2BPL-RELATED"/>
    <property type="match status" value="1"/>
</dbReference>
<evidence type="ECO:0000259" key="10">
    <source>
        <dbReference type="Pfam" id="PF25454"/>
    </source>
</evidence>
<evidence type="ECO:0000256" key="3">
    <source>
        <dbReference type="ARBA" id="ARBA00022723"/>
    </source>
</evidence>
<name>A0A1I8HHH9_9PLAT</name>
<proteinExistence type="inferred from homology"/>
<evidence type="ECO:0000256" key="8">
    <source>
        <dbReference type="SAM" id="MobiDB-lite"/>
    </source>
</evidence>
<dbReference type="InterPro" id="IPR058682">
    <property type="entry name" value="IRF-2BP1/2-like_M"/>
</dbReference>
<dbReference type="AlphaFoldDB" id="A0A1I8HHH9"/>
<evidence type="ECO:0000256" key="7">
    <source>
        <dbReference type="ARBA" id="ARBA00023242"/>
    </source>
</evidence>
<evidence type="ECO:0000256" key="2">
    <source>
        <dbReference type="ARBA" id="ARBA00010802"/>
    </source>
</evidence>
<keyword evidence="6" id="KW-0175">Coiled coil</keyword>
<evidence type="ECO:0000256" key="4">
    <source>
        <dbReference type="ARBA" id="ARBA00022771"/>
    </source>
</evidence>
<comment type="subcellular location">
    <subcellularLocation>
        <location evidence="1">Nucleus</location>
    </subcellularLocation>
</comment>
<dbReference type="Pfam" id="PF25454">
    <property type="entry name" value="zf-C3HC4_IRF-2BP1_2"/>
    <property type="match status" value="1"/>
</dbReference>
<dbReference type="InterPro" id="IPR044882">
    <property type="entry name" value="I2BP1/2_C3HC4-RING_sf"/>
</dbReference>
<evidence type="ECO:0000313" key="13">
    <source>
        <dbReference type="WBParaSite" id="maker-uti_cns_0006019-snap-gene-0.4-mRNA-1"/>
    </source>
</evidence>
<feature type="compositionally biased region" description="Polar residues" evidence="8">
    <location>
        <begin position="404"/>
        <end position="418"/>
    </location>
</feature>
<evidence type="ECO:0000313" key="12">
    <source>
        <dbReference type="Proteomes" id="UP000095280"/>
    </source>
</evidence>
<dbReference type="GO" id="GO:0005634">
    <property type="term" value="C:nucleus"/>
    <property type="evidence" value="ECO:0007669"/>
    <property type="project" value="UniProtKB-SubCell"/>
</dbReference>
<dbReference type="PANTHER" id="PTHR10816">
    <property type="entry name" value="MYELIN TRANSCRIPTION FACTOR 1-RELATED"/>
    <property type="match status" value="1"/>
</dbReference>
<dbReference type="InterPro" id="IPR022750">
    <property type="entry name" value="IRF-2BP1_2-like_Znf"/>
</dbReference>
<keyword evidence="3" id="KW-0479">Metal-binding</keyword>
<dbReference type="Proteomes" id="UP000095280">
    <property type="component" value="Unplaced"/>
</dbReference>
<keyword evidence="5" id="KW-0862">Zinc</keyword>
<evidence type="ECO:0000259" key="9">
    <source>
        <dbReference type="Pfam" id="PF11261"/>
    </source>
</evidence>
<accession>A0A1I8HHH9</accession>
<protein>
    <submittedName>
        <fullName evidence="13">IRF-2BP1_2 domain-containing protein</fullName>
    </submittedName>
</protein>
<feature type="region of interest" description="Disordered" evidence="8">
    <location>
        <begin position="362"/>
        <end position="418"/>
    </location>
</feature>
<evidence type="ECO:0000256" key="1">
    <source>
        <dbReference type="ARBA" id="ARBA00004123"/>
    </source>
</evidence>
<reference evidence="13" key="1">
    <citation type="submission" date="2016-11" db="UniProtKB">
        <authorList>
            <consortium name="WormBaseParasite"/>
        </authorList>
    </citation>
    <scope>IDENTIFICATION</scope>
</reference>
<evidence type="ECO:0000256" key="5">
    <source>
        <dbReference type="ARBA" id="ARBA00022833"/>
    </source>
</evidence>
<keyword evidence="7" id="KW-0539">Nucleus</keyword>
<dbReference type="SUPFAM" id="SSF57850">
    <property type="entry name" value="RING/U-box"/>
    <property type="match status" value="1"/>
</dbReference>
<feature type="domain" description="IRF-2BP1/2-like middle" evidence="11">
    <location>
        <begin position="163"/>
        <end position="268"/>
    </location>
</feature>
<sequence>MSFLLRRQCYLCDLPRPPWALLTDFSELVCRGCVNYEGADRVELVIERARLLKMAGGSSAAAQQQQQQQQQQQPPPPPPPPPQLSKFSAIGLQHQLLCLPPPPPLPLSLGIRSDSPPAGSGGGVRPDLLASSSTSAVQQQQASNGSNSSNGSGGGGGQPSGGSLGCVFAADVGTGMTRLDQLELKLFFEYPVGSRTVFNSCAGVASQMSRDAASIATSAATSASAASAAALLLEYERCPGDWRLLTELVGERVTRLRERPLADRLPAPNRELRPPQLTPKTRLMPKSLLPCPAEAAHKFCFPCARESIRRQLGDLRESSAGPDRQSESIYCPSGERCLLPGSSVPWAFIQHEIEAILVDGGGGGSSATSAATPAPTSSAAATSAIVDQDETDHRQRQEKAATAKSCTGEDSATAATAD</sequence>
<feature type="compositionally biased region" description="Basic and acidic residues" evidence="8">
    <location>
        <begin position="391"/>
        <end position="401"/>
    </location>
</feature>
<feature type="region of interest" description="Disordered" evidence="8">
    <location>
        <begin position="107"/>
        <end position="159"/>
    </location>
</feature>
<feature type="compositionally biased region" description="Low complexity" evidence="8">
    <location>
        <begin position="130"/>
        <end position="150"/>
    </location>
</feature>
<dbReference type="Pfam" id="PF11261">
    <property type="entry name" value="IRF-2BP1_2"/>
    <property type="match status" value="1"/>
</dbReference>
<organism evidence="12 13">
    <name type="scientific">Macrostomum lignano</name>
    <dbReference type="NCBI Taxonomy" id="282301"/>
    <lineage>
        <taxon>Eukaryota</taxon>
        <taxon>Metazoa</taxon>
        <taxon>Spiralia</taxon>
        <taxon>Lophotrochozoa</taxon>
        <taxon>Platyhelminthes</taxon>
        <taxon>Rhabditophora</taxon>
        <taxon>Macrostomorpha</taxon>
        <taxon>Macrostomida</taxon>
        <taxon>Macrostomidae</taxon>
        <taxon>Macrostomum</taxon>
    </lineage>
</organism>
<feature type="domain" description="Interferon regulatory factor 2-binding protein 1/2-like C3HC4 zinc finger" evidence="10">
    <location>
        <begin position="286"/>
        <end position="357"/>
    </location>
</feature>
<dbReference type="Pfam" id="PF25457">
    <property type="entry name" value="IRF-2BP1_2_M"/>
    <property type="match status" value="1"/>
</dbReference>
<comment type="similarity">
    <text evidence="2">Belongs to the IRF2BP family.</text>
</comment>
<feature type="region of interest" description="Disordered" evidence="8">
    <location>
        <begin position="56"/>
        <end position="86"/>
    </location>
</feature>
<dbReference type="InterPro" id="IPR057414">
    <property type="entry name" value="Zf-C3HC4_IRF-2BP1_2"/>
</dbReference>
<dbReference type="WBParaSite" id="maker-uti_cns_0006019-snap-gene-0.4-mRNA-1">
    <property type="protein sequence ID" value="maker-uti_cns_0006019-snap-gene-0.4-mRNA-1"/>
    <property type="gene ID" value="maker-uti_cns_0006019-snap-gene-0.4"/>
</dbReference>
<dbReference type="GO" id="GO:0006357">
    <property type="term" value="P:regulation of transcription by RNA polymerase II"/>
    <property type="evidence" value="ECO:0007669"/>
    <property type="project" value="TreeGrafter"/>
</dbReference>
<dbReference type="GO" id="GO:0008270">
    <property type="term" value="F:zinc ion binding"/>
    <property type="evidence" value="ECO:0007669"/>
    <property type="project" value="UniProtKB-KW"/>
</dbReference>
<dbReference type="Gene3D" id="1.10.10.1580">
    <property type="entry name" value="Interferon regulatory factor 2-binding protein"/>
    <property type="match status" value="1"/>
</dbReference>
<feature type="compositionally biased region" description="Low complexity" evidence="8">
    <location>
        <begin position="366"/>
        <end position="384"/>
    </location>
</feature>
<keyword evidence="4" id="KW-0863">Zinc-finger</keyword>
<evidence type="ECO:0000256" key="6">
    <source>
        <dbReference type="ARBA" id="ARBA00023054"/>
    </source>
</evidence>
<keyword evidence="12" id="KW-1185">Reference proteome</keyword>
<dbReference type="GO" id="GO:0003714">
    <property type="term" value="F:transcription corepressor activity"/>
    <property type="evidence" value="ECO:0007669"/>
    <property type="project" value="TreeGrafter"/>
</dbReference>
<evidence type="ECO:0000259" key="11">
    <source>
        <dbReference type="Pfam" id="PF25457"/>
    </source>
</evidence>
<feature type="compositionally biased region" description="Pro residues" evidence="8">
    <location>
        <begin position="73"/>
        <end position="83"/>
    </location>
</feature>
<feature type="domain" description="Interferon regulatory factor 2-binding protein 1/2-like zinc finger" evidence="9">
    <location>
        <begin position="6"/>
        <end position="54"/>
    </location>
</feature>